<accession>A0ACC2RMC5</accession>
<comment type="caution">
    <text evidence="1">The sequence shown here is derived from an EMBL/GenBank/DDBJ whole genome shotgun (WGS) entry which is preliminary data.</text>
</comment>
<protein>
    <submittedName>
        <fullName evidence="1">Uncharacterized protein</fullName>
    </submittedName>
</protein>
<keyword evidence="2" id="KW-1185">Reference proteome</keyword>
<gene>
    <name evidence="1" type="ORF">DSO57_1006492</name>
</gene>
<dbReference type="Proteomes" id="UP001165960">
    <property type="component" value="Unassembled WGS sequence"/>
</dbReference>
<evidence type="ECO:0000313" key="2">
    <source>
        <dbReference type="Proteomes" id="UP001165960"/>
    </source>
</evidence>
<proteinExistence type="predicted"/>
<organism evidence="1 2">
    <name type="scientific">Entomophthora muscae</name>
    <dbReference type="NCBI Taxonomy" id="34485"/>
    <lineage>
        <taxon>Eukaryota</taxon>
        <taxon>Fungi</taxon>
        <taxon>Fungi incertae sedis</taxon>
        <taxon>Zoopagomycota</taxon>
        <taxon>Entomophthoromycotina</taxon>
        <taxon>Entomophthoromycetes</taxon>
        <taxon>Entomophthorales</taxon>
        <taxon>Entomophthoraceae</taxon>
        <taxon>Entomophthora</taxon>
    </lineage>
</organism>
<reference evidence="1" key="1">
    <citation type="submission" date="2022-04" db="EMBL/GenBank/DDBJ databases">
        <title>Genome of the entomopathogenic fungus Entomophthora muscae.</title>
        <authorList>
            <person name="Elya C."/>
            <person name="Lovett B.R."/>
            <person name="Lee E."/>
            <person name="Macias A.M."/>
            <person name="Hajek A.E."/>
            <person name="De Bivort B.L."/>
            <person name="Kasson M.T."/>
            <person name="De Fine Licht H.H."/>
            <person name="Stajich J.E."/>
        </authorList>
    </citation>
    <scope>NUCLEOTIDE SEQUENCE</scope>
    <source>
        <strain evidence="1">Berkeley</strain>
    </source>
</reference>
<dbReference type="EMBL" id="QTSX02007118">
    <property type="protein sequence ID" value="KAJ9051241.1"/>
    <property type="molecule type" value="Genomic_DNA"/>
</dbReference>
<sequence>MPYIFPLLENDNPFQLVSGYDPVNTLGTGGQEPHTPTPTPPPPILQPSAEVIPYDHSRYRMVILIILSLDEAVVPYLGAYCPLAAGMLYLSCSLPFLYWALVLQYPEGWTTTMTPWYGTTPGHDN</sequence>
<name>A0ACC2RMC5_9FUNG</name>
<evidence type="ECO:0000313" key="1">
    <source>
        <dbReference type="EMBL" id="KAJ9051241.1"/>
    </source>
</evidence>